<dbReference type="InterPro" id="IPR000719">
    <property type="entry name" value="Prot_kinase_dom"/>
</dbReference>
<dbReference type="PROSITE" id="PS50011">
    <property type="entry name" value="PROTEIN_KINASE_DOM"/>
    <property type="match status" value="1"/>
</dbReference>
<gene>
    <name evidence="7" type="ORF">ACFPZN_19125</name>
</gene>
<feature type="binding site" evidence="5">
    <location>
        <position position="43"/>
    </location>
    <ligand>
        <name>ATP</name>
        <dbReference type="ChEBI" id="CHEBI:30616"/>
    </ligand>
</feature>
<dbReference type="InterPro" id="IPR018391">
    <property type="entry name" value="PQQ_b-propeller_rpt"/>
</dbReference>
<accession>A0ABW0ZWN3</accession>
<dbReference type="SUPFAM" id="SSF56112">
    <property type="entry name" value="Protein kinase-like (PK-like)"/>
    <property type="match status" value="1"/>
</dbReference>
<keyword evidence="3 7" id="KW-0418">Kinase</keyword>
<dbReference type="Pfam" id="PF13360">
    <property type="entry name" value="PQQ_2"/>
    <property type="match status" value="2"/>
</dbReference>
<dbReference type="InterPro" id="IPR017441">
    <property type="entry name" value="Protein_kinase_ATP_BS"/>
</dbReference>
<evidence type="ECO:0000313" key="8">
    <source>
        <dbReference type="Proteomes" id="UP001596074"/>
    </source>
</evidence>
<dbReference type="Gene3D" id="3.30.200.20">
    <property type="entry name" value="Phosphorylase Kinase, domain 1"/>
    <property type="match status" value="1"/>
</dbReference>
<keyword evidence="1 7" id="KW-0808">Transferase</keyword>
<dbReference type="SMART" id="SM00564">
    <property type="entry name" value="PQQ"/>
    <property type="match status" value="7"/>
</dbReference>
<dbReference type="InterPro" id="IPR011009">
    <property type="entry name" value="Kinase-like_dom_sf"/>
</dbReference>
<evidence type="ECO:0000256" key="5">
    <source>
        <dbReference type="PROSITE-ProRule" id="PRU10141"/>
    </source>
</evidence>
<sequence>MEALRPGDPASIGGYECVGRLGSGGMGEVFLARAGDGALVALKLIHADLAGDAGFRARFAREAAAVRRVSGPYTAPLLDAGDVPRPWLATAYLPGLSLDQAVTRHGPLGVEATRRLGAALAEALGAIHRAGVVHRDLKPANILLTPDGPRVVDFGIAGGPEISTVDGTAGRAAGSPAYMAPEQITGAPVTPAADVFALGGVLLFCRTGSPPFGAAPLPELLGRIAHGRPELGGVGDAGLRDVVAACLAGDPARRPGTERLAALLSPSAAGTGWLPVPVTHDIAEQATPIPPPAPGRRPHPRRRAVLRVTGAAAAALAGMGAVRAFADADSPQADVLWAARATLVSGYEFGPVLGRGLLLLDRTVVTHSGGPRLDLCCLDTATGRYRWRRPLNVFGRYRGEVVAGPGGVRVRSIDELHEVDADNGTVHWSQRRRFPGLIPATAYANGLLYDIGAVAGSDDAGTLHALEPRTGREVWKRDIEGRPVSPIVVAGSVLYLISASARERRERVHALDAATGAVRWVTGFADDNVVGKPPSSPIYTDAALSVADGTVYVSVEGRHVHALDARTGATRWSVRPQVNPNVLGGANPSVAFPVAAGDVLLLGTGDGVLRAFDRRDGRQRWAVETGAPPGPVGDFRRRLTPLVSDGTVFVCGGDGVRALRAGDGRVRWERGTDPSAGEPVLAGGRLHVPGKWEVTSHDPLSGRIVQRLDLRPHGRPPTAVLPGKDALYVLAGPDAVIAVGLPG</sequence>
<feature type="domain" description="Protein kinase" evidence="6">
    <location>
        <begin position="15"/>
        <end position="274"/>
    </location>
</feature>
<dbReference type="SMART" id="SM00220">
    <property type="entry name" value="S_TKc"/>
    <property type="match status" value="1"/>
</dbReference>
<protein>
    <submittedName>
        <fullName evidence="7">Serine/threonine-protein kinase</fullName>
        <ecNumber evidence="7">2.7.11.1</ecNumber>
    </submittedName>
</protein>
<dbReference type="Proteomes" id="UP001596074">
    <property type="component" value="Unassembled WGS sequence"/>
</dbReference>
<dbReference type="CDD" id="cd14014">
    <property type="entry name" value="STKc_PknB_like"/>
    <property type="match status" value="1"/>
</dbReference>
<dbReference type="Gene3D" id="2.130.10.10">
    <property type="entry name" value="YVTN repeat-like/Quinoprotein amine dehydrogenase"/>
    <property type="match status" value="2"/>
</dbReference>
<dbReference type="Gene3D" id="1.10.510.10">
    <property type="entry name" value="Transferase(Phosphotransferase) domain 1"/>
    <property type="match status" value="1"/>
</dbReference>
<dbReference type="InterPro" id="IPR015943">
    <property type="entry name" value="WD40/YVTN_repeat-like_dom_sf"/>
</dbReference>
<comment type="caution">
    <text evidence="7">The sequence shown here is derived from an EMBL/GenBank/DDBJ whole genome shotgun (WGS) entry which is preliminary data.</text>
</comment>
<dbReference type="EC" id="2.7.11.1" evidence="7"/>
<dbReference type="Pfam" id="PF00069">
    <property type="entry name" value="Pkinase"/>
    <property type="match status" value="1"/>
</dbReference>
<keyword evidence="8" id="KW-1185">Reference proteome</keyword>
<dbReference type="GO" id="GO:0004674">
    <property type="term" value="F:protein serine/threonine kinase activity"/>
    <property type="evidence" value="ECO:0007669"/>
    <property type="project" value="UniProtKB-EC"/>
</dbReference>
<dbReference type="EMBL" id="JBHSON010000024">
    <property type="protein sequence ID" value="MFC5747745.1"/>
    <property type="molecule type" value="Genomic_DNA"/>
</dbReference>
<dbReference type="InterPro" id="IPR008271">
    <property type="entry name" value="Ser/Thr_kinase_AS"/>
</dbReference>
<evidence type="ECO:0000313" key="7">
    <source>
        <dbReference type="EMBL" id="MFC5747745.1"/>
    </source>
</evidence>
<dbReference type="InterPro" id="IPR002372">
    <property type="entry name" value="PQQ_rpt_dom"/>
</dbReference>
<dbReference type="PANTHER" id="PTHR43289">
    <property type="entry name" value="MITOGEN-ACTIVATED PROTEIN KINASE KINASE KINASE 20-RELATED"/>
    <property type="match status" value="1"/>
</dbReference>
<evidence type="ECO:0000256" key="3">
    <source>
        <dbReference type="ARBA" id="ARBA00022777"/>
    </source>
</evidence>
<dbReference type="InterPro" id="IPR011047">
    <property type="entry name" value="Quinoprotein_ADH-like_sf"/>
</dbReference>
<dbReference type="PROSITE" id="PS00107">
    <property type="entry name" value="PROTEIN_KINASE_ATP"/>
    <property type="match status" value="1"/>
</dbReference>
<evidence type="ECO:0000256" key="1">
    <source>
        <dbReference type="ARBA" id="ARBA00022679"/>
    </source>
</evidence>
<evidence type="ECO:0000259" key="6">
    <source>
        <dbReference type="PROSITE" id="PS50011"/>
    </source>
</evidence>
<evidence type="ECO:0000256" key="4">
    <source>
        <dbReference type="ARBA" id="ARBA00022840"/>
    </source>
</evidence>
<keyword evidence="2 5" id="KW-0547">Nucleotide-binding</keyword>
<dbReference type="PANTHER" id="PTHR43289:SF34">
    <property type="entry name" value="SERINE_THREONINE-PROTEIN KINASE YBDM-RELATED"/>
    <property type="match status" value="1"/>
</dbReference>
<name>A0ABW0ZWN3_9ACTN</name>
<dbReference type="RefSeq" id="WP_378283363.1">
    <property type="nucleotide sequence ID" value="NZ_JBHSON010000024.1"/>
</dbReference>
<dbReference type="PROSITE" id="PS00108">
    <property type="entry name" value="PROTEIN_KINASE_ST"/>
    <property type="match status" value="1"/>
</dbReference>
<keyword evidence="4 5" id="KW-0067">ATP-binding</keyword>
<dbReference type="SUPFAM" id="SSF50998">
    <property type="entry name" value="Quinoprotein alcohol dehydrogenase-like"/>
    <property type="match status" value="1"/>
</dbReference>
<proteinExistence type="predicted"/>
<organism evidence="7 8">
    <name type="scientific">Actinomadura rugatobispora</name>
    <dbReference type="NCBI Taxonomy" id="1994"/>
    <lineage>
        <taxon>Bacteria</taxon>
        <taxon>Bacillati</taxon>
        <taxon>Actinomycetota</taxon>
        <taxon>Actinomycetes</taxon>
        <taxon>Streptosporangiales</taxon>
        <taxon>Thermomonosporaceae</taxon>
        <taxon>Actinomadura</taxon>
    </lineage>
</organism>
<reference evidence="8" key="1">
    <citation type="journal article" date="2019" name="Int. J. Syst. Evol. Microbiol.">
        <title>The Global Catalogue of Microorganisms (GCM) 10K type strain sequencing project: providing services to taxonomists for standard genome sequencing and annotation.</title>
        <authorList>
            <consortium name="The Broad Institute Genomics Platform"/>
            <consortium name="The Broad Institute Genome Sequencing Center for Infectious Disease"/>
            <person name="Wu L."/>
            <person name="Ma J."/>
        </authorList>
    </citation>
    <scope>NUCLEOTIDE SEQUENCE [LARGE SCALE GENOMIC DNA]</scope>
    <source>
        <strain evidence="8">KCTC 42087</strain>
    </source>
</reference>
<evidence type="ECO:0000256" key="2">
    <source>
        <dbReference type="ARBA" id="ARBA00022741"/>
    </source>
</evidence>